<feature type="coiled-coil region" evidence="6">
    <location>
        <begin position="30"/>
        <end position="57"/>
    </location>
</feature>
<protein>
    <recommendedName>
        <fullName evidence="7">F-BAR domain-containing protein</fullName>
    </recommendedName>
</protein>
<sequence>MCKTYAEAFWGGDISSCAGYEALVKRNYDSKKMCQELEEYLKKRAKLEADYSKNLQNLAKCFRQREEVGVLEKAINRFRTEIEAVAQSHASAATIFQQQSDNVRKFKENQTAQRKAVCSN</sequence>
<dbReference type="Pfam" id="PF00611">
    <property type="entry name" value="FCH"/>
    <property type="match status" value="1"/>
</dbReference>
<name>A0A8S3YMV3_9EUPU</name>
<evidence type="ECO:0000256" key="4">
    <source>
        <dbReference type="ARBA" id="ARBA00023212"/>
    </source>
</evidence>
<evidence type="ECO:0000259" key="7">
    <source>
        <dbReference type="PROSITE" id="PS51741"/>
    </source>
</evidence>
<dbReference type="SUPFAM" id="SSF103657">
    <property type="entry name" value="BAR/IMD domain-like"/>
    <property type="match status" value="1"/>
</dbReference>
<dbReference type="InterPro" id="IPR001060">
    <property type="entry name" value="FCH_dom"/>
</dbReference>
<keyword evidence="2" id="KW-0963">Cytoplasm</keyword>
<comment type="subcellular location">
    <subcellularLocation>
        <location evidence="1">Cytoplasm</location>
        <location evidence="1">Cytoskeleton</location>
    </subcellularLocation>
</comment>
<dbReference type="AlphaFoldDB" id="A0A8S3YMV3"/>
<organism evidence="8 9">
    <name type="scientific">Candidula unifasciata</name>
    <dbReference type="NCBI Taxonomy" id="100452"/>
    <lineage>
        <taxon>Eukaryota</taxon>
        <taxon>Metazoa</taxon>
        <taxon>Spiralia</taxon>
        <taxon>Lophotrochozoa</taxon>
        <taxon>Mollusca</taxon>
        <taxon>Gastropoda</taxon>
        <taxon>Heterobranchia</taxon>
        <taxon>Euthyneura</taxon>
        <taxon>Panpulmonata</taxon>
        <taxon>Eupulmonata</taxon>
        <taxon>Stylommatophora</taxon>
        <taxon>Helicina</taxon>
        <taxon>Helicoidea</taxon>
        <taxon>Geomitridae</taxon>
        <taxon>Candidula</taxon>
    </lineage>
</organism>
<dbReference type="GO" id="GO:0005737">
    <property type="term" value="C:cytoplasm"/>
    <property type="evidence" value="ECO:0007669"/>
    <property type="project" value="TreeGrafter"/>
</dbReference>
<evidence type="ECO:0000256" key="6">
    <source>
        <dbReference type="SAM" id="Coils"/>
    </source>
</evidence>
<reference evidence="8" key="1">
    <citation type="submission" date="2021-04" db="EMBL/GenBank/DDBJ databases">
        <authorList>
            <consortium name="Molecular Ecology Group"/>
        </authorList>
    </citation>
    <scope>NUCLEOTIDE SEQUENCE</scope>
</reference>
<dbReference type="OrthoDB" id="10255964at2759"/>
<evidence type="ECO:0000256" key="3">
    <source>
        <dbReference type="ARBA" id="ARBA00022553"/>
    </source>
</evidence>
<dbReference type="PANTHER" id="PTHR23065">
    <property type="entry name" value="PROLINE-SERINE-THREONINE PHOSPHATASE INTERACTING PROTEIN 1"/>
    <property type="match status" value="1"/>
</dbReference>
<evidence type="ECO:0000256" key="1">
    <source>
        <dbReference type="ARBA" id="ARBA00004245"/>
    </source>
</evidence>
<keyword evidence="9" id="KW-1185">Reference proteome</keyword>
<comment type="caution">
    <text evidence="8">The sequence shown here is derived from an EMBL/GenBank/DDBJ whole genome shotgun (WGS) entry which is preliminary data.</text>
</comment>
<feature type="domain" description="F-BAR" evidence="7">
    <location>
        <begin position="7"/>
        <end position="120"/>
    </location>
</feature>
<dbReference type="GO" id="GO:0043226">
    <property type="term" value="C:organelle"/>
    <property type="evidence" value="ECO:0007669"/>
    <property type="project" value="UniProtKB-ARBA"/>
</dbReference>
<evidence type="ECO:0000256" key="2">
    <source>
        <dbReference type="ARBA" id="ARBA00022490"/>
    </source>
</evidence>
<accession>A0A8S3YMV3</accession>
<dbReference type="EMBL" id="CAJHNH020000520">
    <property type="protein sequence ID" value="CAG5118243.1"/>
    <property type="molecule type" value="Genomic_DNA"/>
</dbReference>
<dbReference type="GO" id="GO:0005886">
    <property type="term" value="C:plasma membrane"/>
    <property type="evidence" value="ECO:0007669"/>
    <property type="project" value="TreeGrafter"/>
</dbReference>
<keyword evidence="4" id="KW-0206">Cytoskeleton</keyword>
<evidence type="ECO:0000256" key="5">
    <source>
        <dbReference type="PROSITE-ProRule" id="PRU01077"/>
    </source>
</evidence>
<keyword evidence="5 6" id="KW-0175">Coiled coil</keyword>
<dbReference type="SMART" id="SM00055">
    <property type="entry name" value="FCH"/>
    <property type="match status" value="1"/>
</dbReference>
<proteinExistence type="predicted"/>
<evidence type="ECO:0000313" key="8">
    <source>
        <dbReference type="EMBL" id="CAG5118243.1"/>
    </source>
</evidence>
<evidence type="ECO:0000313" key="9">
    <source>
        <dbReference type="Proteomes" id="UP000678393"/>
    </source>
</evidence>
<keyword evidence="3" id="KW-0597">Phosphoprotein</keyword>
<gene>
    <name evidence="8" type="ORF">CUNI_LOCUS3801</name>
</gene>
<dbReference type="PANTHER" id="PTHR23065:SF7">
    <property type="entry name" value="NOSTRIN, ISOFORM H"/>
    <property type="match status" value="1"/>
</dbReference>
<dbReference type="InterPro" id="IPR031160">
    <property type="entry name" value="F_BAR_dom"/>
</dbReference>
<dbReference type="Proteomes" id="UP000678393">
    <property type="component" value="Unassembled WGS sequence"/>
</dbReference>
<dbReference type="PROSITE" id="PS51741">
    <property type="entry name" value="F_BAR"/>
    <property type="match status" value="1"/>
</dbReference>
<dbReference type="Gene3D" id="1.20.1270.60">
    <property type="entry name" value="Arfaptin homology (AH) domain/BAR domain"/>
    <property type="match status" value="1"/>
</dbReference>
<dbReference type="InterPro" id="IPR027267">
    <property type="entry name" value="AH/BAR_dom_sf"/>
</dbReference>